<dbReference type="Pfam" id="PF03466">
    <property type="entry name" value="LysR_substrate"/>
    <property type="match status" value="1"/>
</dbReference>
<evidence type="ECO:0000256" key="4">
    <source>
        <dbReference type="ARBA" id="ARBA00023163"/>
    </source>
</evidence>
<dbReference type="SUPFAM" id="SSF46785">
    <property type="entry name" value="Winged helix' DNA-binding domain"/>
    <property type="match status" value="1"/>
</dbReference>
<dbReference type="InterPro" id="IPR036390">
    <property type="entry name" value="WH_DNA-bd_sf"/>
</dbReference>
<feature type="domain" description="HTH lysR-type" evidence="5">
    <location>
        <begin position="1"/>
        <end position="60"/>
    </location>
</feature>
<dbReference type="AlphaFoldDB" id="A0A2A7SET1"/>
<dbReference type="InterPro" id="IPR036388">
    <property type="entry name" value="WH-like_DNA-bd_sf"/>
</dbReference>
<sequence>MTRDLNDTLIFLRVVQEGSFTGAASALQIPKTTVSRRVRELESHLGAQLLHRTTRRLRLTEAGTVYFEHCRAIAVQLDAAENAVQAVHDGPRGWLRVTLPYSFGVAWISPLISGFRARHPDIRLEILASHVTLDLLTEEVDLALRLGALPDSGLVARRLGSFATSIYASPAYLAEHGAPADPEELIRHPALTLHQARRDSGYAWPLRKAGRKPAYYALDPVVVASDPALILDAVREGKGLTLAMDMSMAPEVEAGRLCRVLPGWIGPPQELNALYPKERVPAPKVQAFVRYLRERLKFVEEKR</sequence>
<protein>
    <submittedName>
        <fullName evidence="6">LysR family transcriptional regulator</fullName>
    </submittedName>
</protein>
<dbReference type="PROSITE" id="PS50931">
    <property type="entry name" value="HTH_LYSR"/>
    <property type="match status" value="1"/>
</dbReference>
<keyword evidence="2" id="KW-0805">Transcription regulation</keyword>
<evidence type="ECO:0000313" key="6">
    <source>
        <dbReference type="EMBL" id="PEH42056.1"/>
    </source>
</evidence>
<keyword evidence="4" id="KW-0804">Transcription</keyword>
<reference evidence="7" key="1">
    <citation type="submission" date="2017-09" db="EMBL/GenBank/DDBJ databases">
        <title>FDA dAtabase for Regulatory Grade micrObial Sequences (FDA-ARGOS): Supporting development and validation of Infectious Disease Dx tests.</title>
        <authorList>
            <person name="Minogue T."/>
            <person name="Wolcott M."/>
            <person name="Wasieloski L."/>
            <person name="Aguilar W."/>
            <person name="Moore D."/>
            <person name="Tallon L."/>
            <person name="Sadzewicz L."/>
            <person name="Ott S."/>
            <person name="Zhao X."/>
            <person name="Nagaraj S."/>
            <person name="Vavikolanu K."/>
            <person name="Aluvathingal J."/>
            <person name="Nadendla S."/>
            <person name="Sichtig H."/>
        </authorList>
    </citation>
    <scope>NUCLEOTIDE SEQUENCE [LARGE SCALE GENOMIC DNA]</scope>
    <source>
        <strain evidence="7">FDAARGOS_390</strain>
    </source>
</reference>
<dbReference type="InterPro" id="IPR058163">
    <property type="entry name" value="LysR-type_TF_proteobact-type"/>
</dbReference>
<dbReference type="GO" id="GO:0006351">
    <property type="term" value="P:DNA-templated transcription"/>
    <property type="evidence" value="ECO:0007669"/>
    <property type="project" value="TreeGrafter"/>
</dbReference>
<dbReference type="InterPro" id="IPR005119">
    <property type="entry name" value="LysR_subst-bd"/>
</dbReference>
<proteinExistence type="inferred from homology"/>
<dbReference type="InterPro" id="IPR000847">
    <property type="entry name" value="LysR_HTH_N"/>
</dbReference>
<name>A0A2A7SET1_BURGA</name>
<evidence type="ECO:0000256" key="1">
    <source>
        <dbReference type="ARBA" id="ARBA00009437"/>
    </source>
</evidence>
<evidence type="ECO:0000313" key="7">
    <source>
        <dbReference type="Proteomes" id="UP000220629"/>
    </source>
</evidence>
<evidence type="ECO:0000259" key="5">
    <source>
        <dbReference type="PROSITE" id="PS50931"/>
    </source>
</evidence>
<evidence type="ECO:0000256" key="3">
    <source>
        <dbReference type="ARBA" id="ARBA00023125"/>
    </source>
</evidence>
<keyword evidence="3" id="KW-0238">DNA-binding</keyword>
<organism evidence="6 7">
    <name type="scientific">Burkholderia gladioli</name>
    <name type="common">Pseudomonas marginata</name>
    <name type="synonym">Phytomonas marginata</name>
    <dbReference type="NCBI Taxonomy" id="28095"/>
    <lineage>
        <taxon>Bacteria</taxon>
        <taxon>Pseudomonadati</taxon>
        <taxon>Pseudomonadota</taxon>
        <taxon>Betaproteobacteria</taxon>
        <taxon>Burkholderiales</taxon>
        <taxon>Burkholderiaceae</taxon>
        <taxon>Burkholderia</taxon>
    </lineage>
</organism>
<dbReference type="FunFam" id="1.10.10.10:FF:000001">
    <property type="entry name" value="LysR family transcriptional regulator"/>
    <property type="match status" value="1"/>
</dbReference>
<dbReference type="Proteomes" id="UP000220629">
    <property type="component" value="Unassembled WGS sequence"/>
</dbReference>
<dbReference type="Pfam" id="PF00126">
    <property type="entry name" value="HTH_1"/>
    <property type="match status" value="1"/>
</dbReference>
<comment type="caution">
    <text evidence="6">The sequence shown here is derived from an EMBL/GenBank/DDBJ whole genome shotgun (WGS) entry which is preliminary data.</text>
</comment>
<dbReference type="RefSeq" id="WP_098151861.1">
    <property type="nucleotide sequence ID" value="NZ_CADEWZ010000002.1"/>
</dbReference>
<dbReference type="PANTHER" id="PTHR30537">
    <property type="entry name" value="HTH-TYPE TRANSCRIPTIONAL REGULATOR"/>
    <property type="match status" value="1"/>
</dbReference>
<dbReference type="GO" id="GO:0043565">
    <property type="term" value="F:sequence-specific DNA binding"/>
    <property type="evidence" value="ECO:0007669"/>
    <property type="project" value="TreeGrafter"/>
</dbReference>
<dbReference type="EMBL" id="PDDY01000001">
    <property type="protein sequence ID" value="PEH42056.1"/>
    <property type="molecule type" value="Genomic_DNA"/>
</dbReference>
<dbReference type="Gene3D" id="3.40.190.290">
    <property type="match status" value="1"/>
</dbReference>
<comment type="similarity">
    <text evidence="1">Belongs to the LysR transcriptional regulatory family.</text>
</comment>
<evidence type="ECO:0000256" key="2">
    <source>
        <dbReference type="ARBA" id="ARBA00023015"/>
    </source>
</evidence>
<dbReference type="PANTHER" id="PTHR30537:SF68">
    <property type="entry name" value="TRANSCRIPTIONAL REGULATOR-RELATED"/>
    <property type="match status" value="1"/>
</dbReference>
<accession>A0A2A7SET1</accession>
<dbReference type="Gene3D" id="1.10.10.10">
    <property type="entry name" value="Winged helix-like DNA-binding domain superfamily/Winged helix DNA-binding domain"/>
    <property type="match status" value="1"/>
</dbReference>
<dbReference type="GO" id="GO:0003700">
    <property type="term" value="F:DNA-binding transcription factor activity"/>
    <property type="evidence" value="ECO:0007669"/>
    <property type="project" value="InterPro"/>
</dbReference>
<dbReference type="SUPFAM" id="SSF53850">
    <property type="entry name" value="Periplasmic binding protein-like II"/>
    <property type="match status" value="1"/>
</dbReference>
<dbReference type="CDD" id="cd08422">
    <property type="entry name" value="PBP2_CrgA_like"/>
    <property type="match status" value="1"/>
</dbReference>
<gene>
    <name evidence="6" type="ORF">CRM94_07840</name>
</gene>